<reference evidence="2" key="1">
    <citation type="submission" date="2021-03" db="EMBL/GenBank/DDBJ databases">
        <authorList>
            <person name="Li Z."/>
            <person name="Yang C."/>
        </authorList>
    </citation>
    <scope>NUCLEOTIDE SEQUENCE</scope>
    <source>
        <strain evidence="2">Dzin_1.0</strain>
        <tissue evidence="2">Leaf</tissue>
    </source>
</reference>
<accession>A0A9D5BXJ0</accession>
<reference evidence="2" key="2">
    <citation type="journal article" date="2022" name="Hortic Res">
        <title>The genome of Dioscorea zingiberensis sheds light on the biosynthesis, origin and evolution of the medicinally important diosgenin saponins.</title>
        <authorList>
            <person name="Li Y."/>
            <person name="Tan C."/>
            <person name="Li Z."/>
            <person name="Guo J."/>
            <person name="Li S."/>
            <person name="Chen X."/>
            <person name="Wang C."/>
            <person name="Dai X."/>
            <person name="Yang H."/>
            <person name="Song W."/>
            <person name="Hou L."/>
            <person name="Xu J."/>
            <person name="Tong Z."/>
            <person name="Xu A."/>
            <person name="Yuan X."/>
            <person name="Wang W."/>
            <person name="Yang Q."/>
            <person name="Chen L."/>
            <person name="Sun Z."/>
            <person name="Wang K."/>
            <person name="Pan B."/>
            <person name="Chen J."/>
            <person name="Bao Y."/>
            <person name="Liu F."/>
            <person name="Qi X."/>
            <person name="Gang D.R."/>
            <person name="Wen J."/>
            <person name="Li J."/>
        </authorList>
    </citation>
    <scope>NUCLEOTIDE SEQUENCE</scope>
    <source>
        <strain evidence="2">Dzin_1.0</strain>
    </source>
</reference>
<dbReference type="PROSITE" id="PS50994">
    <property type="entry name" value="INTEGRASE"/>
    <property type="match status" value="1"/>
</dbReference>
<keyword evidence="3" id="KW-1185">Reference proteome</keyword>
<gene>
    <name evidence="2" type="ORF">J5N97_027665</name>
</gene>
<proteinExistence type="predicted"/>
<feature type="domain" description="Integrase catalytic" evidence="1">
    <location>
        <begin position="126"/>
        <end position="266"/>
    </location>
</feature>
<dbReference type="GO" id="GO:0003676">
    <property type="term" value="F:nucleic acid binding"/>
    <property type="evidence" value="ECO:0007669"/>
    <property type="project" value="InterPro"/>
</dbReference>
<dbReference type="InterPro" id="IPR041588">
    <property type="entry name" value="Integrase_H2C2"/>
</dbReference>
<evidence type="ECO:0000313" key="2">
    <source>
        <dbReference type="EMBL" id="KAJ0962543.1"/>
    </source>
</evidence>
<dbReference type="InterPro" id="IPR036397">
    <property type="entry name" value="RNaseH_sf"/>
</dbReference>
<dbReference type="Gene3D" id="1.10.340.70">
    <property type="match status" value="1"/>
</dbReference>
<dbReference type="PANTHER" id="PTHR35046">
    <property type="entry name" value="ZINC KNUCKLE (CCHC-TYPE) FAMILY PROTEIN"/>
    <property type="match status" value="1"/>
</dbReference>
<evidence type="ECO:0000259" key="1">
    <source>
        <dbReference type="PROSITE" id="PS50994"/>
    </source>
</evidence>
<dbReference type="FunFam" id="1.10.340.70:FF:000001">
    <property type="entry name" value="Retrovirus-related Pol polyprotein from transposon gypsy-like Protein"/>
    <property type="match status" value="1"/>
</dbReference>
<dbReference type="EMBL" id="JAGGNH010000009">
    <property type="protein sequence ID" value="KAJ0962543.1"/>
    <property type="molecule type" value="Genomic_DNA"/>
</dbReference>
<dbReference type="OrthoDB" id="674670at2759"/>
<dbReference type="SUPFAM" id="SSF53098">
    <property type="entry name" value="Ribonuclease H-like"/>
    <property type="match status" value="1"/>
</dbReference>
<protein>
    <recommendedName>
        <fullName evidence="1">Integrase catalytic domain-containing protein</fullName>
    </recommendedName>
</protein>
<sequence length="266" mass="30182">MSTSVIGFDRLKDEYPLCPDFGSIYSEVLAGNRRAHIDFLLRDGYLFRGSTLCIPRTSLRDFLIWELHAGGLAGHFGKDKTIALVEDRFYWPSLKKDVIRVVSQCRTCQLAKARKQNTGLYTPLPVPHTPWSDISMDFILGLPKTSRGHDSILVVVDRFSKMAHFIPCSKTADASHVAKLIFKEVVRLHGLPQSIVSDRDVKFVSYFCKTLWKLFGRQLKFSSAFHPQTNGQIEVTNRSLGNLLRCLVGERPGLGIHCYYHHEVCL</sequence>
<dbReference type="InterPro" id="IPR001584">
    <property type="entry name" value="Integrase_cat-core"/>
</dbReference>
<comment type="caution">
    <text evidence="2">The sequence shown here is derived from an EMBL/GenBank/DDBJ whole genome shotgun (WGS) entry which is preliminary data.</text>
</comment>
<dbReference type="Proteomes" id="UP001085076">
    <property type="component" value="Miscellaneous, Linkage group lg09"/>
</dbReference>
<dbReference type="AlphaFoldDB" id="A0A9D5BXJ0"/>
<dbReference type="GO" id="GO:0015074">
    <property type="term" value="P:DNA integration"/>
    <property type="evidence" value="ECO:0007669"/>
    <property type="project" value="InterPro"/>
</dbReference>
<dbReference type="Pfam" id="PF17921">
    <property type="entry name" value="Integrase_H2C2"/>
    <property type="match status" value="1"/>
</dbReference>
<dbReference type="PANTHER" id="PTHR35046:SF26">
    <property type="entry name" value="RNA-DIRECTED DNA POLYMERASE"/>
    <property type="match status" value="1"/>
</dbReference>
<dbReference type="Gene3D" id="3.30.420.10">
    <property type="entry name" value="Ribonuclease H-like superfamily/Ribonuclease H"/>
    <property type="match status" value="1"/>
</dbReference>
<organism evidence="2 3">
    <name type="scientific">Dioscorea zingiberensis</name>
    <dbReference type="NCBI Taxonomy" id="325984"/>
    <lineage>
        <taxon>Eukaryota</taxon>
        <taxon>Viridiplantae</taxon>
        <taxon>Streptophyta</taxon>
        <taxon>Embryophyta</taxon>
        <taxon>Tracheophyta</taxon>
        <taxon>Spermatophyta</taxon>
        <taxon>Magnoliopsida</taxon>
        <taxon>Liliopsida</taxon>
        <taxon>Dioscoreales</taxon>
        <taxon>Dioscoreaceae</taxon>
        <taxon>Dioscorea</taxon>
    </lineage>
</organism>
<dbReference type="InterPro" id="IPR012337">
    <property type="entry name" value="RNaseH-like_sf"/>
</dbReference>
<name>A0A9D5BXJ0_9LILI</name>
<evidence type="ECO:0000313" key="3">
    <source>
        <dbReference type="Proteomes" id="UP001085076"/>
    </source>
</evidence>